<dbReference type="Proteomes" id="UP000245591">
    <property type="component" value="Unassembled WGS sequence"/>
</dbReference>
<organism evidence="2 3">
    <name type="scientific">Smittium angustum</name>
    <dbReference type="NCBI Taxonomy" id="133377"/>
    <lineage>
        <taxon>Eukaryota</taxon>
        <taxon>Fungi</taxon>
        <taxon>Fungi incertae sedis</taxon>
        <taxon>Zoopagomycota</taxon>
        <taxon>Kickxellomycotina</taxon>
        <taxon>Harpellomycetes</taxon>
        <taxon>Harpellales</taxon>
        <taxon>Legeriomycetaceae</taxon>
        <taxon>Smittium</taxon>
    </lineage>
</organism>
<comment type="caution">
    <text evidence="2">The sequence shown here is derived from an EMBL/GenBank/DDBJ whole genome shotgun (WGS) entry which is preliminary data.</text>
</comment>
<feature type="region of interest" description="Disordered" evidence="1">
    <location>
        <begin position="44"/>
        <end position="65"/>
    </location>
</feature>
<feature type="region of interest" description="Disordered" evidence="1">
    <location>
        <begin position="1"/>
        <end position="20"/>
    </location>
</feature>
<evidence type="ECO:0000313" key="2">
    <source>
        <dbReference type="EMBL" id="PWA01007.1"/>
    </source>
</evidence>
<dbReference type="EMBL" id="MBFU01000241">
    <property type="protein sequence ID" value="PWA01007.1"/>
    <property type="molecule type" value="Genomic_DNA"/>
</dbReference>
<reference evidence="2 3" key="1">
    <citation type="journal article" date="2018" name="MBio">
        <title>Comparative Genomics Reveals the Core Gene Toolbox for the Fungus-Insect Symbiosis.</title>
        <authorList>
            <person name="Wang Y."/>
            <person name="Stata M."/>
            <person name="Wang W."/>
            <person name="Stajich J.E."/>
            <person name="White M.M."/>
            <person name="Moncalvo J.M."/>
        </authorList>
    </citation>
    <scope>NUCLEOTIDE SEQUENCE [LARGE SCALE GENOMIC DNA]</scope>
    <source>
        <strain evidence="2 3">AUS-126-30</strain>
    </source>
</reference>
<evidence type="ECO:0000313" key="3">
    <source>
        <dbReference type="Proteomes" id="UP000245591"/>
    </source>
</evidence>
<dbReference type="AlphaFoldDB" id="A0A2U1J7F0"/>
<gene>
    <name evidence="2" type="ORF">BB558_002917</name>
</gene>
<evidence type="ECO:0000256" key="1">
    <source>
        <dbReference type="SAM" id="MobiDB-lite"/>
    </source>
</evidence>
<sequence>MEIPEGLKPPKPWALGSTLSTQSGASINDILSQENLTNKELNINNHNSEATSNVSSNSYNNDKSS</sequence>
<name>A0A2U1J7F0_SMIAN</name>
<protein>
    <submittedName>
        <fullName evidence="2">Uncharacterized protein</fullName>
    </submittedName>
</protein>
<accession>A0A2U1J7F0</accession>
<keyword evidence="3" id="KW-1185">Reference proteome</keyword>
<proteinExistence type="predicted"/>